<evidence type="ECO:0000313" key="1">
    <source>
        <dbReference type="EMBL" id="EGY2378199.1"/>
    </source>
</evidence>
<protein>
    <submittedName>
        <fullName evidence="1">Uncharacterized protein</fullName>
    </submittedName>
</protein>
<dbReference type="AlphaFoldDB" id="A0A9P2P5V5"/>
<dbReference type="EMBL" id="AAYLMQ010000033">
    <property type="protein sequence ID" value="EGY2378199.1"/>
    <property type="molecule type" value="Genomic_DNA"/>
</dbReference>
<comment type="caution">
    <text evidence="1">The sequence shown here is derived from an EMBL/GenBank/DDBJ whole genome shotgun (WGS) entry which is preliminary data.</text>
</comment>
<accession>A0A9P2P5V5</accession>
<dbReference type="RefSeq" id="WP_000036092.1">
    <property type="nucleotide sequence ID" value="NZ_CACSGU010000031.1"/>
</dbReference>
<reference evidence="1" key="1">
    <citation type="submission" date="2020-12" db="EMBL/GenBank/DDBJ databases">
        <authorList>
            <consortium name="Clinical and Environmental Microbiology Branch: Whole genome sequencing antimicrobial resistance pathogens in the healthcare setting"/>
        </authorList>
    </citation>
    <scope>NUCLEOTIDE SEQUENCE</scope>
    <source>
        <strain evidence="1">2018HL-00813</strain>
    </source>
</reference>
<proteinExistence type="predicted"/>
<name>A0A9P2P5V5_ACIBA</name>
<organism evidence="1">
    <name type="scientific">Acinetobacter baumannii</name>
    <dbReference type="NCBI Taxonomy" id="470"/>
    <lineage>
        <taxon>Bacteria</taxon>
        <taxon>Pseudomonadati</taxon>
        <taxon>Pseudomonadota</taxon>
        <taxon>Gammaproteobacteria</taxon>
        <taxon>Moraxellales</taxon>
        <taxon>Moraxellaceae</taxon>
        <taxon>Acinetobacter</taxon>
        <taxon>Acinetobacter calcoaceticus/baumannii complex</taxon>
    </lineage>
</organism>
<sequence>MSKINLESETLVECLLRRKGGTKVPFGRHGSNHTVYNFQPIDANDPESPHVADVPNEDHYERLLSIREGYRAYNHEDYEPTYQIPAANPEAQNFDSKNNMHDILSVDPNTVSNDWLAAFAKEVLELPPKTKSKIAEYALTTYEVELSPQLTANEMIREVLKLRIDEEKRSADAAANEE</sequence>
<gene>
    <name evidence="1" type="ORF">JHZ39_002603</name>
</gene>